<reference evidence="13" key="1">
    <citation type="submission" date="2020-06" db="EMBL/GenBank/DDBJ databases">
        <title>Nostoc edaphicum CCNP1411 genome.</title>
        <authorList>
            <person name="Fidor A."/>
            <person name="Grabski M."/>
            <person name="Gawor J."/>
            <person name="Gromadka R."/>
            <person name="Wegrzyn G."/>
            <person name="Mazur-Marzec H."/>
        </authorList>
    </citation>
    <scope>NUCLEOTIDE SEQUENCE [LARGE SCALE GENOMIC DNA]</scope>
    <source>
        <strain evidence="13">CCNP1411</strain>
        <plasmid evidence="13">pne_2</plasmid>
    </source>
</reference>
<dbReference type="Pfam" id="PF12770">
    <property type="entry name" value="CHAT"/>
    <property type="match status" value="1"/>
</dbReference>
<dbReference type="InterPro" id="IPR011990">
    <property type="entry name" value="TPR-like_helical_dom_sf"/>
</dbReference>
<evidence type="ECO:0000256" key="9">
    <source>
        <dbReference type="ARBA" id="ARBA00023212"/>
    </source>
</evidence>
<dbReference type="KEGG" id="ned:HUN01_00400"/>
<sequence length="1263" mass="141501">MKKLIKKLNQLNLQVVQLAGQGNLKQAIIIAQQAVNLGSSQQLTEHSEYCDSLNNLAELYRIQGCYLEANPLYLQALTIRKSLLGSEHPDVAQSLNNLAALYHSQGNYSQAEKYFLESLELWKSIFGAEHFQIATNLNNLAEIYREQGKYLKAEQVHLEVLAMRKRLFGDEHPDIAQTLTNLASIYTSLGRYLDAEKMHLETLAMKKRLFEELHPDITISLNNLARLYDLQGRYQEAEQIHLDVLDRWKEILGSEHPYIASTFSNLGGTYQEQGRYLESEQKYLEALAMRKSLLGAEHPDIASGLDNLAELYLIQGRYLSAEQKALEAYSLRKKLFSSEEFDIVDSLKILAVIYTYQGRYLEAEKLYLEVFPILESSLGKEHPIIAGALNNLAGLYEEQGNYSQAEQKYLSALEIQKNLLGNEHPDIALTFNQIAVIYRLQGRYSESEQLHLESLAMTKNILGERHPFVAAILNNLAALYHAQFKYQEAESLLLSALAIVKSAFGDEHPQVASTMNNLAVIYDFQGRYQQAEELHLETLRLRKSLLGEEHPQIANSLNNLGELYFSLGRYEEAQQKYVETLAMRKRLLGDEHPDVAFSLNNLATVLATTNRPDEALSHRIEASNINDKIIRNIFAFSSESDRLAFLQKIRNNFDLFLSLVCNHLADSDKAKLAALDFILKRKALTASALAAQNEAFYNGRYPQLTEKFRQLRDLSNQIIHLTFAVPKTDDLATYQDNLRQLQNRHNNLQKQLAAQVPEIQLSQQTFDREAIAAALPPNSILVEFVRFDLFDFQAISANGETQWHPARYLAFILTAGQSNAVQMVDLGASTSIDELIQAFRLQASDYTHPTLAWGKGSDAPKLHIKSYNPTDAMQLSQAVFDPIRDLVKDCSHLIIAPDGNLNLVPFQILPIDATGSRLLMDDYTISYLGVGREILRSQVQPTTGSISAPLIIADPDFDLTADAVSGDWGLGTGDWRSEIGDWEKNFMLNVRSLQLSDHLTEKGLLRAPGTRFLGESVAKKLPNAKLYLGAEATETRLTSSECPSIMLIATHGLFQSNSQAQPVTNRRNLLNMEGLQTTKVENPMLRSGLALAGANTWLAGGRLPQAAGKGFVFAQDIASLDLWGNELTVLSACDTARGDIKIGEGVFGLRRAFAVAGTKTLVMSLWSVPDKVTALLMERFFDRLQSGMSRSEALHSAQNYIRTITVKQLRESALGLEVLKELLAVKELSVNSKIDCQEKDTPLEHPFYWGAWICQGNTDPLVN</sequence>
<dbReference type="GO" id="GO:0005874">
    <property type="term" value="C:microtubule"/>
    <property type="evidence" value="ECO:0007669"/>
    <property type="project" value="UniProtKB-KW"/>
</dbReference>
<evidence type="ECO:0000256" key="3">
    <source>
        <dbReference type="ARBA" id="ARBA00022490"/>
    </source>
</evidence>
<comment type="subcellular location">
    <subcellularLocation>
        <location evidence="1">Cytoplasm</location>
        <location evidence="1">Cytoskeleton</location>
    </subcellularLocation>
</comment>
<feature type="domain" description="CHAT" evidence="11">
    <location>
        <begin position="872"/>
        <end position="1257"/>
    </location>
</feature>
<evidence type="ECO:0000259" key="11">
    <source>
        <dbReference type="Pfam" id="PF12770"/>
    </source>
</evidence>
<keyword evidence="13" id="KW-1185">Reference proteome</keyword>
<keyword evidence="12" id="KW-0614">Plasmid</keyword>
<keyword evidence="4" id="KW-0493">Microtubule</keyword>
<comment type="similarity">
    <text evidence="2">Belongs to the kinesin light chain family.</text>
</comment>
<dbReference type="GO" id="GO:0005871">
    <property type="term" value="C:kinesin complex"/>
    <property type="evidence" value="ECO:0007669"/>
    <property type="project" value="InterPro"/>
</dbReference>
<evidence type="ECO:0000256" key="7">
    <source>
        <dbReference type="ARBA" id="ARBA00023054"/>
    </source>
</evidence>
<evidence type="ECO:0000256" key="4">
    <source>
        <dbReference type="ARBA" id="ARBA00022701"/>
    </source>
</evidence>
<dbReference type="RefSeq" id="WP_181927121.1">
    <property type="nucleotide sequence ID" value="NZ_CP054694.1"/>
</dbReference>
<dbReference type="GO" id="GO:0019894">
    <property type="term" value="F:kinesin binding"/>
    <property type="evidence" value="ECO:0007669"/>
    <property type="project" value="TreeGrafter"/>
</dbReference>
<dbReference type="GO" id="GO:0005737">
    <property type="term" value="C:cytoplasm"/>
    <property type="evidence" value="ECO:0007669"/>
    <property type="project" value="TreeGrafter"/>
</dbReference>
<dbReference type="PANTHER" id="PTHR45783:SF3">
    <property type="entry name" value="KINESIN LIGHT CHAIN"/>
    <property type="match status" value="1"/>
</dbReference>
<geneLocation type="plasmid" evidence="13">
    <name>pne_2</name>
</geneLocation>
<feature type="repeat" description="TPR" evidence="10">
    <location>
        <begin position="386"/>
        <end position="419"/>
    </location>
</feature>
<evidence type="ECO:0000256" key="2">
    <source>
        <dbReference type="ARBA" id="ARBA00009622"/>
    </source>
</evidence>
<keyword evidence="5" id="KW-0677">Repeat</keyword>
<dbReference type="InterPro" id="IPR024983">
    <property type="entry name" value="CHAT_dom"/>
</dbReference>
<dbReference type="GO" id="GO:0007018">
    <property type="term" value="P:microtubule-based movement"/>
    <property type="evidence" value="ECO:0007669"/>
    <property type="project" value="TreeGrafter"/>
</dbReference>
<keyword evidence="7" id="KW-0175">Coiled coil</keyword>
<keyword evidence="9" id="KW-0206">Cytoskeleton</keyword>
<evidence type="ECO:0000256" key="6">
    <source>
        <dbReference type="ARBA" id="ARBA00022803"/>
    </source>
</evidence>
<dbReference type="SMART" id="SM00028">
    <property type="entry name" value="TPR"/>
    <property type="match status" value="14"/>
</dbReference>
<dbReference type="Pfam" id="PF13374">
    <property type="entry name" value="TPR_10"/>
    <property type="match status" value="1"/>
</dbReference>
<dbReference type="Gene3D" id="1.25.40.10">
    <property type="entry name" value="Tetratricopeptide repeat domain"/>
    <property type="match status" value="4"/>
</dbReference>
<dbReference type="AlphaFoldDB" id="A0A7D7QJI2"/>
<evidence type="ECO:0000313" key="13">
    <source>
        <dbReference type="Proteomes" id="UP000514713"/>
    </source>
</evidence>
<dbReference type="EMBL" id="CP054694">
    <property type="protein sequence ID" value="QMS86125.1"/>
    <property type="molecule type" value="Genomic_DNA"/>
</dbReference>
<dbReference type="Pfam" id="PF13424">
    <property type="entry name" value="TPR_12"/>
    <property type="match status" value="6"/>
</dbReference>
<dbReference type="SUPFAM" id="SSF48452">
    <property type="entry name" value="TPR-like"/>
    <property type="match status" value="5"/>
</dbReference>
<evidence type="ECO:0000256" key="5">
    <source>
        <dbReference type="ARBA" id="ARBA00022737"/>
    </source>
</evidence>
<dbReference type="PANTHER" id="PTHR45783">
    <property type="entry name" value="KINESIN LIGHT CHAIN"/>
    <property type="match status" value="1"/>
</dbReference>
<keyword evidence="6 10" id="KW-0802">TPR repeat</keyword>
<dbReference type="Proteomes" id="UP000514713">
    <property type="component" value="Plasmid pNe_2"/>
</dbReference>
<keyword evidence="3" id="KW-0963">Cytoplasm</keyword>
<evidence type="ECO:0000313" key="12">
    <source>
        <dbReference type="EMBL" id="QMS86125.1"/>
    </source>
</evidence>
<evidence type="ECO:0000256" key="10">
    <source>
        <dbReference type="PROSITE-ProRule" id="PRU00339"/>
    </source>
</evidence>
<protein>
    <submittedName>
        <fullName evidence="12">Tetratricopeptide repeat protein</fullName>
    </submittedName>
</protein>
<dbReference type="PRINTS" id="PR00381">
    <property type="entry name" value="KINESINLIGHT"/>
</dbReference>
<dbReference type="InterPro" id="IPR019734">
    <property type="entry name" value="TPR_rpt"/>
</dbReference>
<gene>
    <name evidence="12" type="ORF">HUN01_00400</name>
</gene>
<proteinExistence type="inferred from homology"/>
<name>A0A7D7QJI2_9NOSO</name>
<accession>A0A7D7QJI2</accession>
<evidence type="ECO:0000256" key="1">
    <source>
        <dbReference type="ARBA" id="ARBA00004245"/>
    </source>
</evidence>
<dbReference type="PROSITE" id="PS50005">
    <property type="entry name" value="TPR"/>
    <property type="match status" value="3"/>
</dbReference>
<dbReference type="InterPro" id="IPR002151">
    <property type="entry name" value="Kinesin_light"/>
</dbReference>
<feature type="repeat" description="TPR" evidence="10">
    <location>
        <begin position="554"/>
        <end position="587"/>
    </location>
</feature>
<evidence type="ECO:0000256" key="8">
    <source>
        <dbReference type="ARBA" id="ARBA00023175"/>
    </source>
</evidence>
<feature type="repeat" description="TPR" evidence="10">
    <location>
        <begin position="92"/>
        <end position="125"/>
    </location>
</feature>
<organism evidence="12 13">
    <name type="scientific">Nostoc edaphicum CCNP1411</name>
    <dbReference type="NCBI Taxonomy" id="1472755"/>
    <lineage>
        <taxon>Bacteria</taxon>
        <taxon>Bacillati</taxon>
        <taxon>Cyanobacteriota</taxon>
        <taxon>Cyanophyceae</taxon>
        <taxon>Nostocales</taxon>
        <taxon>Nostocaceae</taxon>
        <taxon>Nostoc</taxon>
    </lineage>
</organism>
<keyword evidence="8" id="KW-0505">Motor protein</keyword>